<evidence type="ECO:0000256" key="3">
    <source>
        <dbReference type="ARBA" id="ARBA00004370"/>
    </source>
</evidence>
<feature type="region of interest" description="Disordered" evidence="7">
    <location>
        <begin position="264"/>
        <end position="289"/>
    </location>
</feature>
<protein>
    <recommendedName>
        <fullName evidence="10">Protein SERAC1</fullName>
    </recommendedName>
</protein>
<keyword evidence="6" id="KW-0472">Membrane</keyword>
<evidence type="ECO:0000313" key="8">
    <source>
        <dbReference type="Proteomes" id="UP000050795"/>
    </source>
</evidence>
<keyword evidence="5" id="KW-0496">Mitochondrion</keyword>
<evidence type="ECO:0000256" key="4">
    <source>
        <dbReference type="ARBA" id="ARBA00022824"/>
    </source>
</evidence>
<comment type="subcellular location">
    <subcellularLocation>
        <location evidence="2">Endoplasmic reticulum</location>
    </subcellularLocation>
    <subcellularLocation>
        <location evidence="3">Membrane</location>
    </subcellularLocation>
    <subcellularLocation>
        <location evidence="1">Mitochondrion</location>
    </subcellularLocation>
</comment>
<evidence type="ECO:0008006" key="10">
    <source>
        <dbReference type="Google" id="ProtNLM"/>
    </source>
</evidence>
<evidence type="ECO:0000256" key="6">
    <source>
        <dbReference type="ARBA" id="ARBA00023136"/>
    </source>
</evidence>
<evidence type="ECO:0000313" key="9">
    <source>
        <dbReference type="WBParaSite" id="TREG1_85310.1"/>
    </source>
</evidence>
<keyword evidence="4" id="KW-0256">Endoplasmic reticulum</keyword>
<accession>A0AA85KKY4</accession>
<dbReference type="GO" id="GO:0005739">
    <property type="term" value="C:mitochondrion"/>
    <property type="evidence" value="ECO:0007669"/>
    <property type="project" value="UniProtKB-SubCell"/>
</dbReference>
<organism evidence="8 9">
    <name type="scientific">Trichobilharzia regenti</name>
    <name type="common">Nasal bird schistosome</name>
    <dbReference type="NCBI Taxonomy" id="157069"/>
    <lineage>
        <taxon>Eukaryota</taxon>
        <taxon>Metazoa</taxon>
        <taxon>Spiralia</taxon>
        <taxon>Lophotrochozoa</taxon>
        <taxon>Platyhelminthes</taxon>
        <taxon>Trematoda</taxon>
        <taxon>Digenea</taxon>
        <taxon>Strigeidida</taxon>
        <taxon>Schistosomatoidea</taxon>
        <taxon>Schistosomatidae</taxon>
        <taxon>Trichobilharzia</taxon>
    </lineage>
</organism>
<sequence>MSTYIYFFDIGSFTQTCVFAVKATSTLCILWSAYMLARTRLFTKRDSDIDNEIDRKKVKYEHNPESEIIAACSDYPPGNQIDNHSLSSLSFLKDSIFIRNGVNILYGLVYGSKKTDDTNANYDSSTNPNKMITESKNGLLTTEESCSDELNFFYQMVCSLCVKAGLVSDTACSPNKRRSRLLSLSKYPKVTTDYLLQLLVSYSKDVKFLDLLYENEHFEKLIDWLTVISLTALTKSDDSLLETHSNPPSVNQLLFDGGELTNRSCNPDNSRPESSIPEVVNSGGGGGGVPTAHPEYPVHLLVANFLANISQHSFSYRLINHENVNKLLSLWEISPSLHLNLLGAKIDHNIKVHSKLAGISCSTSPTQAPAAPSTTTSTPAAASHCKSGEEYSQTKDYDSLKSFPIYCPDIYKLNISKDIDENYDFDIVFVNGMLGSVFYTWRQHDSMLTTDATQYTKCWPRDWLSRQFPRARIIGVDTSLKPFIWHSICPLQKMRRTLDKRAVDIMEQLKKAEVGCRPIVWITHSAGGILVKEMLRLAKSVNTSDPSEGYVDEQSHLNATSTTENFTHTPKTYGDLSQLDEKNHSIPVESNNPTSLHPNTSPPCKWYCHENENDEVASMSKLYNSDDISADEENKMHDVSDLSSVNQLSISPNCDRSLYEDYSDTSLINLSDDSHLAPSEYQNLANSTHAIVFMSTPHRGNQSLFTLYRRPFRWALTPEAIQLERNSNYMLDLHVWFNMWAYRQSVRVLSMAESRVTPVNRFWSVLLVPEDIRDRDMGELVRIDSDHLYISKPMYPNDLSYTCIVRFIENLPLLNHQSVSQPVSQ</sequence>
<dbReference type="PANTHER" id="PTHR48182">
    <property type="entry name" value="PROTEIN SERAC1"/>
    <property type="match status" value="1"/>
</dbReference>
<dbReference type="PANTHER" id="PTHR48182:SF2">
    <property type="entry name" value="PROTEIN SERAC1"/>
    <property type="match status" value="1"/>
</dbReference>
<dbReference type="Proteomes" id="UP000050795">
    <property type="component" value="Unassembled WGS sequence"/>
</dbReference>
<name>A0AA85KKY4_TRIRE</name>
<reference evidence="9" key="2">
    <citation type="submission" date="2023-11" db="UniProtKB">
        <authorList>
            <consortium name="WormBaseParasite"/>
        </authorList>
    </citation>
    <scope>IDENTIFICATION</scope>
</reference>
<dbReference type="SUPFAM" id="SSF53474">
    <property type="entry name" value="alpha/beta-Hydrolases"/>
    <property type="match status" value="1"/>
</dbReference>
<evidence type="ECO:0000256" key="5">
    <source>
        <dbReference type="ARBA" id="ARBA00023128"/>
    </source>
</evidence>
<dbReference type="AlphaFoldDB" id="A0AA85KKY4"/>
<dbReference type="WBParaSite" id="TREG1_85310.1">
    <property type="protein sequence ID" value="TREG1_85310.1"/>
    <property type="gene ID" value="TREG1_85310"/>
</dbReference>
<dbReference type="GO" id="GO:0005783">
    <property type="term" value="C:endoplasmic reticulum"/>
    <property type="evidence" value="ECO:0007669"/>
    <property type="project" value="UniProtKB-SubCell"/>
</dbReference>
<reference evidence="8" key="1">
    <citation type="submission" date="2022-06" db="EMBL/GenBank/DDBJ databases">
        <authorList>
            <person name="Berger JAMES D."/>
            <person name="Berger JAMES D."/>
        </authorList>
    </citation>
    <scope>NUCLEOTIDE SEQUENCE [LARGE SCALE GENOMIC DNA]</scope>
</reference>
<proteinExistence type="predicted"/>
<evidence type="ECO:0000256" key="2">
    <source>
        <dbReference type="ARBA" id="ARBA00004240"/>
    </source>
</evidence>
<keyword evidence="8" id="KW-1185">Reference proteome</keyword>
<evidence type="ECO:0000256" key="7">
    <source>
        <dbReference type="SAM" id="MobiDB-lite"/>
    </source>
</evidence>
<dbReference type="InterPro" id="IPR029058">
    <property type="entry name" value="AB_hydrolase_fold"/>
</dbReference>
<dbReference type="GO" id="GO:0016020">
    <property type="term" value="C:membrane"/>
    <property type="evidence" value="ECO:0007669"/>
    <property type="project" value="UniProtKB-SubCell"/>
</dbReference>
<feature type="compositionally biased region" description="Polar residues" evidence="7">
    <location>
        <begin position="264"/>
        <end position="273"/>
    </location>
</feature>
<dbReference type="InterPro" id="IPR052374">
    <property type="entry name" value="SERAC1"/>
</dbReference>
<evidence type="ECO:0000256" key="1">
    <source>
        <dbReference type="ARBA" id="ARBA00004173"/>
    </source>
</evidence>